<evidence type="ECO:0000313" key="5">
    <source>
        <dbReference type="EMBL" id="MDR6246214.1"/>
    </source>
</evidence>
<evidence type="ECO:0000259" key="4">
    <source>
        <dbReference type="Pfam" id="PF13739"/>
    </source>
</evidence>
<dbReference type="InterPro" id="IPR037126">
    <property type="entry name" value="PdaC/RsiV-like_sf"/>
</dbReference>
<sequence>MDKQYTLKNTTYLKKLSALVLAATMAAAGTVAILPGSTNSVYAAAASQKVNKAVVHVQVEGKAVATQGMLSKSGKTLVPLKDAAKALGATVTYDAKTHNVIVTKGKQSAAYTIYNDINTDNVFAAFNGGALGESYDGQIVKGVSYVEAKALSEPFGYRTVWNKATSTVNFTTVGVNAVTVTPTKLADPIQNKYTTVNVVYPVVSGLDNEAAQTAINKALKDHFDKYLAGMKKQVEEAGTPYSKDLSYEIDGGYKVSYNQNGVISFLLTDYQFLGGAHGDNILTGMTFSLKDGKALKLDDLLKSNASYRQDIKKMLQADIKKQSDEMGYSLEQFNDLSKNSSSYLNNYYLTDSGFTVFFQKYDIAPGAAGNPEFNFTFSQLLKSGVNPLKDFK</sequence>
<dbReference type="Gene3D" id="3.30.565.40">
    <property type="entry name" value="Fervidobacterium nodosum Rt17-B1 like"/>
    <property type="match status" value="1"/>
</dbReference>
<feature type="domain" description="Copper amine oxidase-like N-terminal" evidence="2">
    <location>
        <begin position="59"/>
        <end position="168"/>
    </location>
</feature>
<dbReference type="InterPro" id="IPR036582">
    <property type="entry name" value="Mao_N_sf"/>
</dbReference>
<evidence type="ECO:0000259" key="2">
    <source>
        <dbReference type="Pfam" id="PF07833"/>
    </source>
</evidence>
<feature type="signal peptide" evidence="1">
    <location>
        <begin position="1"/>
        <end position="28"/>
    </location>
</feature>
<proteinExistence type="predicted"/>
<reference evidence="5 6" key="1">
    <citation type="submission" date="2023-07" db="EMBL/GenBank/DDBJ databases">
        <title>Genomic Encyclopedia of Type Strains, Phase IV (KMG-IV): sequencing the most valuable type-strain genomes for metagenomic binning, comparative biology and taxonomic classification.</title>
        <authorList>
            <person name="Goeker M."/>
        </authorList>
    </citation>
    <scope>NUCLEOTIDE SEQUENCE [LARGE SCALE GENOMIC DNA]</scope>
    <source>
        <strain evidence="5 6">DSM 22170</strain>
    </source>
</reference>
<evidence type="ECO:0008006" key="7">
    <source>
        <dbReference type="Google" id="ProtNLM"/>
    </source>
</evidence>
<keyword evidence="1" id="KW-0732">Signal</keyword>
<dbReference type="Pfam" id="PF13739">
    <property type="entry name" value="PdaC"/>
    <property type="match status" value="1"/>
</dbReference>
<dbReference type="EMBL" id="JAVDQH010000024">
    <property type="protein sequence ID" value="MDR6246214.1"/>
    <property type="molecule type" value="Genomic_DNA"/>
</dbReference>
<dbReference type="RefSeq" id="WP_188778017.1">
    <property type="nucleotide sequence ID" value="NZ_BMMB01000013.1"/>
</dbReference>
<dbReference type="SUPFAM" id="SSF55383">
    <property type="entry name" value="Copper amine oxidase, domain N"/>
    <property type="match status" value="1"/>
</dbReference>
<dbReference type="InterPro" id="IPR021729">
    <property type="entry name" value="DUF3298"/>
</dbReference>
<feature type="domain" description="DUF3298" evidence="3">
    <location>
        <begin position="298"/>
        <end position="377"/>
    </location>
</feature>
<evidence type="ECO:0000256" key="1">
    <source>
        <dbReference type="SAM" id="SignalP"/>
    </source>
</evidence>
<dbReference type="InterPro" id="IPR025303">
    <property type="entry name" value="PdaC"/>
</dbReference>
<feature type="domain" description="Deacetylase PdaC" evidence="4">
    <location>
        <begin position="191"/>
        <end position="278"/>
    </location>
</feature>
<name>A0ABU1J471_9BACL</name>
<organism evidence="5 6">
    <name type="scientific">Paenibacillus hunanensis</name>
    <dbReference type="NCBI Taxonomy" id="539262"/>
    <lineage>
        <taxon>Bacteria</taxon>
        <taxon>Bacillati</taxon>
        <taxon>Bacillota</taxon>
        <taxon>Bacilli</taxon>
        <taxon>Bacillales</taxon>
        <taxon>Paenibacillaceae</taxon>
        <taxon>Paenibacillus</taxon>
    </lineage>
</organism>
<accession>A0ABU1J471</accession>
<dbReference type="Gene3D" id="3.30.457.10">
    <property type="entry name" value="Copper amine oxidase-like, N-terminal domain"/>
    <property type="match status" value="1"/>
</dbReference>
<dbReference type="Proteomes" id="UP001185028">
    <property type="component" value="Unassembled WGS sequence"/>
</dbReference>
<evidence type="ECO:0000313" key="6">
    <source>
        <dbReference type="Proteomes" id="UP001185028"/>
    </source>
</evidence>
<dbReference type="Pfam" id="PF11738">
    <property type="entry name" value="DUF3298"/>
    <property type="match status" value="1"/>
</dbReference>
<evidence type="ECO:0000259" key="3">
    <source>
        <dbReference type="Pfam" id="PF11738"/>
    </source>
</evidence>
<gene>
    <name evidence="5" type="ORF">JOC58_004134</name>
</gene>
<dbReference type="Gene3D" id="3.90.640.20">
    <property type="entry name" value="Heat-shock cognate protein, ATPase"/>
    <property type="match status" value="1"/>
</dbReference>
<dbReference type="InterPro" id="IPR012854">
    <property type="entry name" value="Cu_amine_oxidase-like_N"/>
</dbReference>
<keyword evidence="6" id="KW-1185">Reference proteome</keyword>
<dbReference type="Pfam" id="PF07833">
    <property type="entry name" value="Cu_amine_oxidN1"/>
    <property type="match status" value="1"/>
</dbReference>
<protein>
    <recommendedName>
        <fullName evidence="7">DUF4163 domain-containing protein</fullName>
    </recommendedName>
</protein>
<comment type="caution">
    <text evidence="5">The sequence shown here is derived from an EMBL/GenBank/DDBJ whole genome shotgun (WGS) entry which is preliminary data.</text>
</comment>
<feature type="chain" id="PRO_5046039065" description="DUF4163 domain-containing protein" evidence="1">
    <location>
        <begin position="29"/>
        <end position="392"/>
    </location>
</feature>